<dbReference type="EMBL" id="JAUOPG010000002">
    <property type="protein sequence ID" value="MDO6452510.1"/>
    <property type="molecule type" value="Genomic_DNA"/>
</dbReference>
<sequence>MMGKSFQQTGCVDINDIEFKIIKSPRSVIASAEVGVEARHCVLNITVQSTSYRSQYQNMLATIELIKKQIGNKS</sequence>
<dbReference type="AlphaFoldDB" id="A0AAW7XET8"/>
<organism evidence="1 2">
    <name type="scientific">Neptunomonas phycophila</name>
    <dbReference type="NCBI Taxonomy" id="1572645"/>
    <lineage>
        <taxon>Bacteria</taxon>
        <taxon>Pseudomonadati</taxon>
        <taxon>Pseudomonadota</taxon>
        <taxon>Gammaproteobacteria</taxon>
        <taxon>Oceanospirillales</taxon>
        <taxon>Oceanospirillaceae</taxon>
        <taxon>Neptunomonas</taxon>
    </lineage>
</organism>
<name>A0AAW7XET8_9GAMM</name>
<comment type="caution">
    <text evidence="1">The sequence shown here is derived from an EMBL/GenBank/DDBJ whole genome shotgun (WGS) entry which is preliminary data.</text>
</comment>
<gene>
    <name evidence="1" type="ORF">Q4490_02930</name>
</gene>
<dbReference type="Proteomes" id="UP001169862">
    <property type="component" value="Unassembled WGS sequence"/>
</dbReference>
<accession>A0AAW7XET8</accession>
<protein>
    <submittedName>
        <fullName evidence="1">Uncharacterized protein</fullName>
    </submittedName>
</protein>
<reference evidence="1" key="1">
    <citation type="submission" date="2023-07" db="EMBL/GenBank/DDBJ databases">
        <title>Genome content predicts the carbon catabolic preferences of heterotrophic bacteria.</title>
        <authorList>
            <person name="Gralka M."/>
        </authorList>
    </citation>
    <scope>NUCLEOTIDE SEQUENCE</scope>
    <source>
        <strain evidence="1">I2M16</strain>
    </source>
</reference>
<dbReference type="RefSeq" id="WP_303548545.1">
    <property type="nucleotide sequence ID" value="NZ_JAUOPG010000002.1"/>
</dbReference>
<evidence type="ECO:0000313" key="1">
    <source>
        <dbReference type="EMBL" id="MDO6452510.1"/>
    </source>
</evidence>
<proteinExistence type="predicted"/>
<evidence type="ECO:0000313" key="2">
    <source>
        <dbReference type="Proteomes" id="UP001169862"/>
    </source>
</evidence>